<dbReference type="Proteomes" id="UP000653358">
    <property type="component" value="Unassembled WGS sequence"/>
</dbReference>
<evidence type="ECO:0000313" key="8">
    <source>
        <dbReference type="Proteomes" id="UP000653358"/>
    </source>
</evidence>
<gene>
    <name evidence="7" type="ORF">GH807_10915</name>
</gene>
<dbReference type="PANTHER" id="PTHR43255:SF1">
    <property type="entry name" value="IRON-SULFUR-BINDING OXIDOREDUCTASE FADF-RELATED"/>
    <property type="match status" value="1"/>
</dbReference>
<evidence type="ECO:0000256" key="1">
    <source>
        <dbReference type="ARBA" id="ARBA00022485"/>
    </source>
</evidence>
<sequence>MNLTNNDIKDMTQSIKDGDIYNTVYNCRCCGSCVSTWPSGHRCSLSTLAQGVQINCRGLNGVIKNIKEGKIDFSSELADYVFRCVSCHVCVENCSEFVNPVDYIHDIRMQLVERGLVPDSIMEVFKSIDQNGNVWGEKEDKRVDWTTGLNVPLANEGAEFDYLLFVGDSSAYVPRNQKTAQLFVQILNKLGIRFAILGNEERSSGNEALKMGEAGLFEDLATTNMESFAKYKVKKIIALSPHGYDALKNEYPKLDQNFDIEVLHYTEFLAKLIEEGVLTFTKAVNETVTYHDPCYLGRHNQIYDQPRAILAAIPGLNLVEMDHNKAYSICCGGGGGGIWMQRGEGVVVEQLRYKEALETGVETLVIACPICMQMFEGENENNKTNPIEIKDIIELVFEAL</sequence>
<reference evidence="7 8" key="1">
    <citation type="journal article" date="2020" name="mSystems">
        <title>Defining Genomic and Predicted Metabolic Features of the Acetobacterium Genus.</title>
        <authorList>
            <person name="Ross D.E."/>
            <person name="Marshall C.W."/>
            <person name="Gulliver D."/>
            <person name="May H.D."/>
            <person name="Norman R.S."/>
        </authorList>
    </citation>
    <scope>NUCLEOTIDE SEQUENCE [LARGE SCALE GENOMIC DNA]</scope>
    <source>
        <strain evidence="7 8">DSM 9173</strain>
    </source>
</reference>
<comment type="caution">
    <text evidence="7">The sequence shown here is derived from an EMBL/GenBank/DDBJ whole genome shotgun (WGS) entry which is preliminary data.</text>
</comment>
<dbReference type="RefSeq" id="WP_148604040.1">
    <property type="nucleotide sequence ID" value="NZ_RXYB01000012.1"/>
</dbReference>
<keyword evidence="1" id="KW-0004">4Fe-4S</keyword>
<evidence type="ECO:0000256" key="3">
    <source>
        <dbReference type="ARBA" id="ARBA00023002"/>
    </source>
</evidence>
<dbReference type="Gene3D" id="1.10.1060.10">
    <property type="entry name" value="Alpha-helical ferredoxin"/>
    <property type="match status" value="1"/>
</dbReference>
<dbReference type="Pfam" id="PF02754">
    <property type="entry name" value="CCG"/>
    <property type="match status" value="2"/>
</dbReference>
<evidence type="ECO:0000256" key="5">
    <source>
        <dbReference type="ARBA" id="ARBA00023014"/>
    </source>
</evidence>
<evidence type="ECO:0000256" key="4">
    <source>
        <dbReference type="ARBA" id="ARBA00023004"/>
    </source>
</evidence>
<dbReference type="InterPro" id="IPR009051">
    <property type="entry name" value="Helical_ferredxn"/>
</dbReference>
<organism evidence="7 8">
    <name type="scientific">Acetobacterium tundrae</name>
    <dbReference type="NCBI Taxonomy" id="132932"/>
    <lineage>
        <taxon>Bacteria</taxon>
        <taxon>Bacillati</taxon>
        <taxon>Bacillota</taxon>
        <taxon>Clostridia</taxon>
        <taxon>Eubacteriales</taxon>
        <taxon>Eubacteriaceae</taxon>
        <taxon>Acetobacterium</taxon>
    </lineage>
</organism>
<feature type="domain" description="Cysteine-rich" evidence="6">
    <location>
        <begin position="288"/>
        <end position="375"/>
    </location>
</feature>
<evidence type="ECO:0000259" key="6">
    <source>
        <dbReference type="Pfam" id="PF02754"/>
    </source>
</evidence>
<keyword evidence="3" id="KW-0560">Oxidoreductase</keyword>
<keyword evidence="4" id="KW-0408">Iron</keyword>
<feature type="domain" description="Cysteine-rich" evidence="6">
    <location>
        <begin position="174"/>
        <end position="242"/>
    </location>
</feature>
<evidence type="ECO:0000256" key="2">
    <source>
        <dbReference type="ARBA" id="ARBA00022723"/>
    </source>
</evidence>
<dbReference type="PANTHER" id="PTHR43255">
    <property type="entry name" value="IRON-SULFUR-BINDING OXIDOREDUCTASE FADF-RELATED-RELATED"/>
    <property type="match status" value="1"/>
</dbReference>
<keyword evidence="5" id="KW-0411">Iron-sulfur</keyword>
<dbReference type="SUPFAM" id="SSF46548">
    <property type="entry name" value="alpha-helical ferredoxin"/>
    <property type="match status" value="1"/>
</dbReference>
<protein>
    <recommendedName>
        <fullName evidence="6">Cysteine-rich domain-containing protein</fullName>
    </recommendedName>
</protein>
<accession>A0ABR6WMS2</accession>
<dbReference type="InterPro" id="IPR051460">
    <property type="entry name" value="HdrC_iron-sulfur_subunit"/>
</dbReference>
<keyword evidence="8" id="KW-1185">Reference proteome</keyword>
<proteinExistence type="predicted"/>
<evidence type="ECO:0000313" key="7">
    <source>
        <dbReference type="EMBL" id="MBC3797556.1"/>
    </source>
</evidence>
<dbReference type="EMBL" id="WJBB01000012">
    <property type="protein sequence ID" value="MBC3797556.1"/>
    <property type="molecule type" value="Genomic_DNA"/>
</dbReference>
<dbReference type="InterPro" id="IPR004017">
    <property type="entry name" value="Cys_rich_dom"/>
</dbReference>
<keyword evidence="2" id="KW-0479">Metal-binding</keyword>
<name>A0ABR6WMS2_9FIRM</name>